<comment type="caution">
    <text evidence="2">The sequence shown here is derived from an EMBL/GenBank/DDBJ whole genome shotgun (WGS) entry which is preliminary data.</text>
</comment>
<sequence>MTAAVNASRYSADIFDTASIRSAAPSYVSEAPSYHSTAQQPEAAPAYAPHAGTPATPTQGPAQTQQARRTTGLPPVPPMPTASAMAIRNYRLPSWSANNAPAARHYRNVAERRIIDGRYPVDPEMASAPVPARRQYQPLEARQELRPLEDPYLVGEVAAAQARRQRLASETGDDILIREDRQWDWMLAHMKDRDERERSWTRLRRDTEPGHRKKLLRRISSLMGS</sequence>
<dbReference type="AlphaFoldDB" id="A0A2C5XZQ2"/>
<dbReference type="Proteomes" id="UP000226192">
    <property type="component" value="Unassembled WGS sequence"/>
</dbReference>
<reference evidence="2 3" key="1">
    <citation type="submission" date="2017-06" db="EMBL/GenBank/DDBJ databases">
        <title>Ant-infecting Ophiocordyceps genomes reveal a high diversity of potential behavioral manipulation genes and a possible major role for enterotoxins.</title>
        <authorList>
            <person name="De Bekker C."/>
            <person name="Evans H.C."/>
            <person name="Brachmann A."/>
            <person name="Hughes D.P."/>
        </authorList>
    </citation>
    <scope>NUCLEOTIDE SEQUENCE [LARGE SCALE GENOMIC DNA]</scope>
    <source>
        <strain evidence="2 3">Map64</strain>
    </source>
</reference>
<gene>
    <name evidence="2" type="ORF">CDD81_1946</name>
</gene>
<proteinExistence type="predicted"/>
<dbReference type="EMBL" id="NJET01000158">
    <property type="protein sequence ID" value="PHH60204.1"/>
    <property type="molecule type" value="Genomic_DNA"/>
</dbReference>
<organism evidence="2 3">
    <name type="scientific">Ophiocordyceps australis</name>
    <dbReference type="NCBI Taxonomy" id="1399860"/>
    <lineage>
        <taxon>Eukaryota</taxon>
        <taxon>Fungi</taxon>
        <taxon>Dikarya</taxon>
        <taxon>Ascomycota</taxon>
        <taxon>Pezizomycotina</taxon>
        <taxon>Sordariomycetes</taxon>
        <taxon>Hypocreomycetidae</taxon>
        <taxon>Hypocreales</taxon>
        <taxon>Ophiocordycipitaceae</taxon>
        <taxon>Ophiocordyceps</taxon>
    </lineage>
</organism>
<feature type="compositionally biased region" description="Low complexity" evidence="1">
    <location>
        <begin position="37"/>
        <end position="71"/>
    </location>
</feature>
<feature type="region of interest" description="Disordered" evidence="1">
    <location>
        <begin position="32"/>
        <end position="81"/>
    </location>
</feature>
<evidence type="ECO:0000256" key="1">
    <source>
        <dbReference type="SAM" id="MobiDB-lite"/>
    </source>
</evidence>
<name>A0A2C5XZQ2_9HYPO</name>
<protein>
    <submittedName>
        <fullName evidence="2">Uncharacterized protein</fullName>
    </submittedName>
</protein>
<keyword evidence="3" id="KW-1185">Reference proteome</keyword>
<dbReference type="OrthoDB" id="4203030at2759"/>
<evidence type="ECO:0000313" key="3">
    <source>
        <dbReference type="Proteomes" id="UP000226192"/>
    </source>
</evidence>
<accession>A0A2C5XZQ2</accession>
<evidence type="ECO:0000313" key="2">
    <source>
        <dbReference type="EMBL" id="PHH60204.1"/>
    </source>
</evidence>